<protein>
    <recommendedName>
        <fullName evidence="4">Lipoprotein</fullName>
    </recommendedName>
</protein>
<dbReference type="Proteomes" id="UP000218824">
    <property type="component" value="Chromosome"/>
</dbReference>
<evidence type="ECO:0000313" key="3">
    <source>
        <dbReference type="Proteomes" id="UP000218824"/>
    </source>
</evidence>
<evidence type="ECO:0000313" key="2">
    <source>
        <dbReference type="EMBL" id="BAV97306.1"/>
    </source>
</evidence>
<evidence type="ECO:0000256" key="1">
    <source>
        <dbReference type="SAM" id="SignalP"/>
    </source>
</evidence>
<sequence>MFASSRRVLAATAFCFGVAFSLSAFANACEDCYQNCLIQRSACRAAGTPQEQCLAAYAECRRRCNCQLP</sequence>
<dbReference type="EMBL" id="AP014940">
    <property type="protein sequence ID" value="BAV97306.1"/>
    <property type="molecule type" value="Genomic_DNA"/>
</dbReference>
<organism evidence="2 3">
    <name type="scientific">Lysobacter enzymogenes</name>
    <dbReference type="NCBI Taxonomy" id="69"/>
    <lineage>
        <taxon>Bacteria</taxon>
        <taxon>Pseudomonadati</taxon>
        <taxon>Pseudomonadota</taxon>
        <taxon>Gammaproteobacteria</taxon>
        <taxon>Lysobacterales</taxon>
        <taxon>Lysobacteraceae</taxon>
        <taxon>Lysobacter</taxon>
    </lineage>
</organism>
<dbReference type="KEGG" id="lem:LEN_1819"/>
<dbReference type="RefSeq" id="WP_096377466.1">
    <property type="nucleotide sequence ID" value="NZ_AP014940.1"/>
</dbReference>
<proteinExistence type="predicted"/>
<dbReference type="AlphaFoldDB" id="A0AAU9AR12"/>
<name>A0AAU9AR12_LYSEN</name>
<reference evidence="2 3" key="1">
    <citation type="journal article" date="2017" name="DNA Res.">
        <title>Complete genome sequence and expression profile of the commercial lytic enzyme producer Lysobacter enzymogenes M497-1.</title>
        <authorList>
            <person name="Takami H."/>
            <person name="Toyoda A."/>
            <person name="Uchiyama I."/>
            <person name="Itoh T."/>
            <person name="Takaki Y."/>
            <person name="Arai W."/>
            <person name="Nishi S."/>
            <person name="Kawai M."/>
            <person name="Shinya K."/>
            <person name="Ikeda H."/>
        </authorList>
    </citation>
    <scope>NUCLEOTIDE SEQUENCE [LARGE SCALE GENOMIC DNA]</scope>
    <source>
        <strain evidence="2 3">M497-1</strain>
    </source>
</reference>
<keyword evidence="1" id="KW-0732">Signal</keyword>
<feature type="signal peptide" evidence="1">
    <location>
        <begin position="1"/>
        <end position="26"/>
    </location>
</feature>
<feature type="chain" id="PRO_5043784449" description="Lipoprotein" evidence="1">
    <location>
        <begin position="27"/>
        <end position="69"/>
    </location>
</feature>
<dbReference type="GeneID" id="83063687"/>
<gene>
    <name evidence="2" type="ORF">LEN_1819</name>
</gene>
<accession>A0AAU9AR12</accession>
<evidence type="ECO:0008006" key="4">
    <source>
        <dbReference type="Google" id="ProtNLM"/>
    </source>
</evidence>